<feature type="signal peptide" evidence="5">
    <location>
        <begin position="1"/>
        <end position="22"/>
    </location>
</feature>
<dbReference type="Pfam" id="PF21299">
    <property type="entry name" value="ADAM10_Cys-rich"/>
    <property type="match status" value="1"/>
</dbReference>
<feature type="transmembrane region" description="Helical" evidence="4">
    <location>
        <begin position="701"/>
        <end position="725"/>
    </location>
</feature>
<gene>
    <name evidence="7" type="ORF">BaRGS_00005685</name>
</gene>
<feature type="chain" id="PRO_5044766315" description="Peptidase M12B domain-containing protein" evidence="5">
    <location>
        <begin position="23"/>
        <end position="812"/>
    </location>
</feature>
<keyword evidence="4" id="KW-0472">Membrane</keyword>
<dbReference type="PANTHER" id="PTHR45702:SF2">
    <property type="entry name" value="KUZBANIAN, ISOFORM A"/>
    <property type="match status" value="1"/>
</dbReference>
<feature type="binding site" evidence="2">
    <location>
        <position position="476"/>
    </location>
    <ligand>
        <name>Zn(2+)</name>
        <dbReference type="ChEBI" id="CHEBI:29105"/>
        <note>catalytic</note>
    </ligand>
</feature>
<comment type="caution">
    <text evidence="2">Lacks conserved residue(s) required for the propagation of feature annotation.</text>
</comment>
<dbReference type="Gene3D" id="4.10.70.10">
    <property type="entry name" value="Disintegrin domain"/>
    <property type="match status" value="1"/>
</dbReference>
<name>A0ABD0LTX3_9CAEN</name>
<keyword evidence="4" id="KW-0812">Transmembrane</keyword>
<feature type="binding site" evidence="2">
    <location>
        <position position="486"/>
    </location>
    <ligand>
        <name>Zn(2+)</name>
        <dbReference type="ChEBI" id="CHEBI:29105"/>
        <note>catalytic</note>
    </ligand>
</feature>
<keyword evidence="4" id="KW-1133">Transmembrane helix</keyword>
<dbReference type="InterPro" id="IPR024079">
    <property type="entry name" value="MetalloPept_cat_dom_sf"/>
</dbReference>
<feature type="region of interest" description="Disordered" evidence="3">
    <location>
        <begin position="729"/>
        <end position="812"/>
    </location>
</feature>
<protein>
    <recommendedName>
        <fullName evidence="6">Peptidase M12B domain-containing protein</fullName>
    </recommendedName>
</protein>
<dbReference type="AlphaFoldDB" id="A0ABD0LTX3"/>
<dbReference type="InterPro" id="IPR002870">
    <property type="entry name" value="Peptidase_M12B_N"/>
</dbReference>
<evidence type="ECO:0000259" key="6">
    <source>
        <dbReference type="PROSITE" id="PS50215"/>
    </source>
</evidence>
<dbReference type="InterPro" id="IPR036436">
    <property type="entry name" value="Disintegrin_dom_sf"/>
</dbReference>
<dbReference type="SUPFAM" id="SSF55486">
    <property type="entry name" value="Metalloproteases ('zincins'), catalytic domain"/>
    <property type="match status" value="1"/>
</dbReference>
<organism evidence="7 8">
    <name type="scientific">Batillaria attramentaria</name>
    <dbReference type="NCBI Taxonomy" id="370345"/>
    <lineage>
        <taxon>Eukaryota</taxon>
        <taxon>Metazoa</taxon>
        <taxon>Spiralia</taxon>
        <taxon>Lophotrochozoa</taxon>
        <taxon>Mollusca</taxon>
        <taxon>Gastropoda</taxon>
        <taxon>Caenogastropoda</taxon>
        <taxon>Sorbeoconcha</taxon>
        <taxon>Cerithioidea</taxon>
        <taxon>Batillariidae</taxon>
        <taxon>Batillaria</taxon>
    </lineage>
</organism>
<accession>A0ABD0LTX3</accession>
<keyword evidence="5" id="KW-0732">Signal</keyword>
<keyword evidence="8" id="KW-1185">Reference proteome</keyword>
<proteinExistence type="predicted"/>
<dbReference type="Pfam" id="PF01562">
    <property type="entry name" value="Pep_M12B_propep"/>
    <property type="match status" value="1"/>
</dbReference>
<dbReference type="PROSITE" id="PS50215">
    <property type="entry name" value="ADAM_MEPRO"/>
    <property type="match status" value="1"/>
</dbReference>
<feature type="domain" description="Peptidase M12B" evidence="6">
    <location>
        <begin position="298"/>
        <end position="539"/>
    </location>
</feature>
<dbReference type="InterPro" id="IPR001590">
    <property type="entry name" value="Peptidase_M12B"/>
</dbReference>
<evidence type="ECO:0000256" key="4">
    <source>
        <dbReference type="SAM" id="Phobius"/>
    </source>
</evidence>
<keyword evidence="2" id="KW-0479">Metal-binding</keyword>
<dbReference type="Pfam" id="PF13574">
    <property type="entry name" value="Reprolysin_2"/>
    <property type="match status" value="1"/>
</dbReference>
<dbReference type="PANTHER" id="PTHR45702">
    <property type="entry name" value="ADAM10/ADAM17 METALLOPEPTIDASE FAMILY MEMBER"/>
    <property type="match status" value="1"/>
</dbReference>
<evidence type="ECO:0000256" key="3">
    <source>
        <dbReference type="SAM" id="MobiDB-lite"/>
    </source>
</evidence>
<dbReference type="Proteomes" id="UP001519460">
    <property type="component" value="Unassembled WGS sequence"/>
</dbReference>
<evidence type="ECO:0000313" key="8">
    <source>
        <dbReference type="Proteomes" id="UP001519460"/>
    </source>
</evidence>
<evidence type="ECO:0000313" key="7">
    <source>
        <dbReference type="EMBL" id="KAK7503059.1"/>
    </source>
</evidence>
<feature type="active site" evidence="2">
    <location>
        <position position="477"/>
    </location>
</feature>
<feature type="region of interest" description="Disordered" evidence="3">
    <location>
        <begin position="272"/>
        <end position="295"/>
    </location>
</feature>
<dbReference type="InterPro" id="IPR049038">
    <property type="entry name" value="ADAM10_Cys-rich"/>
</dbReference>
<reference evidence="7 8" key="1">
    <citation type="journal article" date="2023" name="Sci. Data">
        <title>Genome assembly of the Korean intertidal mud-creeper Batillaria attramentaria.</title>
        <authorList>
            <person name="Patra A.K."/>
            <person name="Ho P.T."/>
            <person name="Jun S."/>
            <person name="Lee S.J."/>
            <person name="Kim Y."/>
            <person name="Won Y.J."/>
        </authorList>
    </citation>
    <scope>NUCLEOTIDE SEQUENCE [LARGE SCALE GENOMIC DNA]</scope>
    <source>
        <strain evidence="7">Wonlab-2016</strain>
    </source>
</reference>
<feature type="binding site" evidence="2">
    <location>
        <position position="480"/>
    </location>
    <ligand>
        <name>Zn(2+)</name>
        <dbReference type="ChEBI" id="CHEBI:29105"/>
        <note>catalytic</note>
    </ligand>
</feature>
<keyword evidence="2" id="KW-0862">Zinc</keyword>
<keyword evidence="1" id="KW-1015">Disulfide bond</keyword>
<dbReference type="EMBL" id="JACVVK020000022">
    <property type="protein sequence ID" value="KAK7503059.1"/>
    <property type="molecule type" value="Genomic_DNA"/>
</dbReference>
<dbReference type="GO" id="GO:0046872">
    <property type="term" value="F:metal ion binding"/>
    <property type="evidence" value="ECO:0007669"/>
    <property type="project" value="UniProtKB-KW"/>
</dbReference>
<evidence type="ECO:0000256" key="1">
    <source>
        <dbReference type="ARBA" id="ARBA00023157"/>
    </source>
</evidence>
<dbReference type="InterPro" id="IPR051489">
    <property type="entry name" value="ADAM_Metalloproteinase"/>
</dbReference>
<feature type="compositionally biased region" description="Basic and acidic residues" evidence="3">
    <location>
        <begin position="729"/>
        <end position="744"/>
    </location>
</feature>
<evidence type="ECO:0000256" key="5">
    <source>
        <dbReference type="SAM" id="SignalP"/>
    </source>
</evidence>
<evidence type="ECO:0000256" key="2">
    <source>
        <dbReference type="PROSITE-ProRule" id="PRU00276"/>
    </source>
</evidence>
<comment type="caution">
    <text evidence="7">The sequence shown here is derived from an EMBL/GenBank/DDBJ whole genome shotgun (WGS) entry which is preliminary data.</text>
</comment>
<dbReference type="Gene3D" id="3.40.390.10">
    <property type="entry name" value="Collagenase (Catalytic Domain)"/>
    <property type="match status" value="1"/>
</dbReference>
<sequence>MDWSGILRAVFIAAVCVITTECAKLNDYILDYQPLTYDRSAVHKHHERVRRSTDSQLKVRFKAYGRDFRLELSPAENIFSPDHMVYTQDKGLHYVDTSFIYQGRVKVGPSHRRRKGILTRVVGPIVSLPQAQGSRKLPVRNLIRAEQSIPSRHLSAVTLQLPICHHGEPKSSVHVSVINGSIEGHVELPETTYHIEPAAKYLQDPAFHSIIYPETHLDKDPYRARRAAESSTCAVDNLHEWMEAASSVDVTSKHLHKRSAYAEKEKWPHNIYSESSNREKRSPFSSSRQKRAALGDKNACPLHIRADPRLFEFVKRQKHKSTILNDQAEEEIIAFFSNHVNAITNIYSNTVFEAYDGSMRNSGLRFNIRRTTDCNATTVPQAYCENTLDVSNYLDLTSREDHDEYCLTFTFTYRDFSGGTLGLAWVATESNTQSGVCGRYTTFTGGQKKSLNTGIVTIINFGKTVPNRVSQLTFAHEVGHNFGSPHDIGSPECAPFGTRLSNAGDGNYIMFPSATSGDKPNNDEFSRCSKDNMTRIIQQVVNGQRDMCFTESGAAFCGNKITEGTEECDCGFQDECNTTSSCCDPKIPNVDNSGCTLTTENPTTGECISSSNSDALAKAENKPFKDVLEDAAQQKKGSTPSDADLPIMLPPGSACDNFRGYCDAFSKCERIDAQGPFNQLTNLIFDPVTLGKVKDWIVEHWWAVLLMAVGLVVFMGVFIKVFGYNTPSEDPKRKRLREERERARAQQAARPKQSRPPSQPPPSAPYSTGMDMDMAQYGRGAYPPPGSNQYDRIHPGYSGHPYNMPSYGKNHI</sequence>